<keyword evidence="2" id="KW-1185">Reference proteome</keyword>
<accession>A0A8X6IPA4</accession>
<dbReference type="EMBL" id="BMAO01022270">
    <property type="protein sequence ID" value="GFQ80745.1"/>
    <property type="molecule type" value="Genomic_DNA"/>
</dbReference>
<gene>
    <name evidence="1" type="primary">AVEN_246787_1</name>
    <name evidence="1" type="ORF">TNCT_482231</name>
</gene>
<evidence type="ECO:0000313" key="1">
    <source>
        <dbReference type="EMBL" id="GFQ80745.1"/>
    </source>
</evidence>
<dbReference type="AlphaFoldDB" id="A0A8X6IPA4"/>
<dbReference type="GO" id="GO:0005615">
    <property type="term" value="C:extracellular space"/>
    <property type="evidence" value="ECO:0007669"/>
    <property type="project" value="TreeGrafter"/>
</dbReference>
<evidence type="ECO:0000313" key="2">
    <source>
        <dbReference type="Proteomes" id="UP000887116"/>
    </source>
</evidence>
<organism evidence="1 2">
    <name type="scientific">Trichonephila clavata</name>
    <name type="common">Joro spider</name>
    <name type="synonym">Nephila clavata</name>
    <dbReference type="NCBI Taxonomy" id="2740835"/>
    <lineage>
        <taxon>Eukaryota</taxon>
        <taxon>Metazoa</taxon>
        <taxon>Ecdysozoa</taxon>
        <taxon>Arthropoda</taxon>
        <taxon>Chelicerata</taxon>
        <taxon>Arachnida</taxon>
        <taxon>Araneae</taxon>
        <taxon>Araneomorphae</taxon>
        <taxon>Entelegynae</taxon>
        <taxon>Araneoidea</taxon>
        <taxon>Nephilidae</taxon>
        <taxon>Trichonephila</taxon>
    </lineage>
</organism>
<comment type="caution">
    <text evidence="1">The sequence shown here is derived from an EMBL/GenBank/DDBJ whole genome shotgun (WGS) entry which is preliminary data.</text>
</comment>
<sequence length="383" mass="42960">MRRQRFAITLPTTSETELPNEPGETSSALFSSHYSLHEPMWTPIFPSEQEPIIPCYLYQYPVIQVPTEQYQSVSSIFNSANFAFNPCESFSYFGDGPPMDSGDFANSSPISDSGYGDCIVPEMYPFQEFPYEGPPALTQDIPDSYPMVTSYGAVTILLRHLIRVDISPEKAVYVTNSPSECVAVACGTGDRSGVMHPNGRVLHEREDIHMSTLNRKAKISKRGIVFTSTDHCLSYLVDASGTKTTAEKFRDLSQDFTHQVFFCDSMSSHSMDLCYKMVEDAVHKHYKNGDEVWIVGGYRIKQDQWGDVKVSRNYGRRVIKVSPTNGQVNIKTDSVEITVGRYPNNYFVVRRGDQMVTASLRSFTVQSGTQRAGFNSTGRLVLK</sequence>
<reference evidence="1" key="1">
    <citation type="submission" date="2020-07" db="EMBL/GenBank/DDBJ databases">
        <title>Multicomponent nature underlies the extraordinary mechanical properties of spider dragline silk.</title>
        <authorList>
            <person name="Kono N."/>
            <person name="Nakamura H."/>
            <person name="Mori M."/>
            <person name="Yoshida Y."/>
            <person name="Ohtoshi R."/>
            <person name="Malay A.D."/>
            <person name="Moran D.A.P."/>
            <person name="Tomita M."/>
            <person name="Numata K."/>
            <person name="Arakawa K."/>
        </authorList>
    </citation>
    <scope>NUCLEOTIDE SEQUENCE</scope>
</reference>
<dbReference type="PANTHER" id="PTHR39075">
    <property type="entry name" value="FI19908P1"/>
    <property type="match status" value="1"/>
</dbReference>
<dbReference type="PANTHER" id="PTHR39075:SF1">
    <property type="entry name" value="FI19908P1"/>
    <property type="match status" value="1"/>
</dbReference>
<proteinExistence type="predicted"/>
<name>A0A8X6IPA4_TRICU</name>
<dbReference type="Proteomes" id="UP000887116">
    <property type="component" value="Unassembled WGS sequence"/>
</dbReference>
<dbReference type="OrthoDB" id="6287170at2759"/>
<protein>
    <submittedName>
        <fullName evidence="1">Uncharacterized protein</fullName>
    </submittedName>
</protein>